<reference evidence="3" key="1">
    <citation type="journal article" date="2014" name="Nat. Genet.">
        <title>Genome of the human hookworm Necator americanus.</title>
        <authorList>
            <person name="Tang Y.T."/>
            <person name="Gao X."/>
            <person name="Rosa B.A."/>
            <person name="Abubucker S."/>
            <person name="Hallsworth-Pepin K."/>
            <person name="Martin J."/>
            <person name="Tyagi R."/>
            <person name="Heizer E."/>
            <person name="Zhang X."/>
            <person name="Bhonagiri-Palsikar V."/>
            <person name="Minx P."/>
            <person name="Warren W.C."/>
            <person name="Wang Q."/>
            <person name="Zhan B."/>
            <person name="Hotez P.J."/>
            <person name="Sternberg P.W."/>
            <person name="Dougall A."/>
            <person name="Gaze S.T."/>
            <person name="Mulvenna J."/>
            <person name="Sotillo J."/>
            <person name="Ranganathan S."/>
            <person name="Rabelo E.M."/>
            <person name="Wilson R.K."/>
            <person name="Felgner P.L."/>
            <person name="Bethony J."/>
            <person name="Hawdon J.M."/>
            <person name="Gasser R.B."/>
            <person name="Loukas A."/>
            <person name="Mitreva M."/>
        </authorList>
    </citation>
    <scope>NUCLEOTIDE SEQUENCE [LARGE SCALE GENOMIC DNA]</scope>
</reference>
<evidence type="ECO:0000313" key="2">
    <source>
        <dbReference type="EMBL" id="ETN82179.1"/>
    </source>
</evidence>
<evidence type="ECO:0000313" key="3">
    <source>
        <dbReference type="Proteomes" id="UP000053676"/>
    </source>
</evidence>
<dbReference type="EMBL" id="KI658545">
    <property type="protein sequence ID" value="ETN82179.1"/>
    <property type="molecule type" value="Genomic_DNA"/>
</dbReference>
<organism evidence="2 3">
    <name type="scientific">Necator americanus</name>
    <name type="common">Human hookworm</name>
    <dbReference type="NCBI Taxonomy" id="51031"/>
    <lineage>
        <taxon>Eukaryota</taxon>
        <taxon>Metazoa</taxon>
        <taxon>Ecdysozoa</taxon>
        <taxon>Nematoda</taxon>
        <taxon>Chromadorea</taxon>
        <taxon>Rhabditida</taxon>
        <taxon>Rhabditina</taxon>
        <taxon>Rhabditomorpha</taxon>
        <taxon>Strongyloidea</taxon>
        <taxon>Ancylostomatidae</taxon>
        <taxon>Bunostominae</taxon>
        <taxon>Necator</taxon>
    </lineage>
</organism>
<evidence type="ECO:0000256" key="1">
    <source>
        <dbReference type="SAM" id="MobiDB-lite"/>
    </source>
</evidence>
<name>W2TKN1_NECAM</name>
<accession>W2TKN1</accession>
<gene>
    <name evidence="2" type="ORF">NECAME_08108</name>
</gene>
<sequence>MPRSQTLCRRLRSGARSNRQSCVAGGKKKGEEKSTTIADQVTDILNGVSHNHSGNESVIERNTSATHESQNSTKATARSCVTMLTVAVPLTFFFIF</sequence>
<feature type="region of interest" description="Disordered" evidence="1">
    <location>
        <begin position="1"/>
        <end position="35"/>
    </location>
</feature>
<dbReference type="Proteomes" id="UP000053676">
    <property type="component" value="Unassembled WGS sequence"/>
</dbReference>
<dbReference type="AlphaFoldDB" id="W2TKN1"/>
<protein>
    <submittedName>
        <fullName evidence="2">Uncharacterized protein</fullName>
    </submittedName>
</protein>
<dbReference type="KEGG" id="nai:NECAME_08108"/>
<keyword evidence="3" id="KW-1185">Reference proteome</keyword>
<proteinExistence type="predicted"/>